<reference evidence="1 2" key="1">
    <citation type="submission" date="2016-04" db="EMBL/GenBank/DDBJ databases">
        <title>Complete genome sequence of Thermococcus thioreducens type strain OGL-20P.</title>
        <authorList>
            <person name="Oger P.M."/>
        </authorList>
    </citation>
    <scope>NUCLEOTIDE SEQUENCE [LARGE SCALE GENOMIC DNA]</scope>
    <source>
        <strain evidence="1 2">OGL-20P</strain>
    </source>
</reference>
<sequence>MLRGWRFSMKGTTLPILQYILSHEPLRGTLLINPRVLKVYSEIGLSWNKIRLQLKMVYMVPKSWHGLTGFIKESP</sequence>
<evidence type="ECO:0000313" key="2">
    <source>
        <dbReference type="Proteomes" id="UP000250136"/>
    </source>
</evidence>
<dbReference type="EMBL" id="CP015105">
    <property type="protein sequence ID" value="ASJ12766.1"/>
    <property type="molecule type" value="Genomic_DNA"/>
</dbReference>
<evidence type="ECO:0000313" key="1">
    <source>
        <dbReference type="EMBL" id="ASJ12766.1"/>
    </source>
</evidence>
<gene>
    <name evidence="1" type="ORF">A3L14_07645</name>
</gene>
<keyword evidence="2" id="KW-1185">Reference proteome</keyword>
<name>A0A2Z2N4P2_9EURY</name>
<organism evidence="1 2">
    <name type="scientific">Thermococcus thioreducens</name>
    <dbReference type="NCBI Taxonomy" id="277988"/>
    <lineage>
        <taxon>Archaea</taxon>
        <taxon>Methanobacteriati</taxon>
        <taxon>Methanobacteriota</taxon>
        <taxon>Thermococci</taxon>
        <taxon>Thermococcales</taxon>
        <taxon>Thermococcaceae</taxon>
        <taxon>Thermococcus</taxon>
    </lineage>
</organism>
<dbReference type="KEGG" id="ttd:A3L14_07645"/>
<accession>A0A2Z2N4P2</accession>
<dbReference type="AlphaFoldDB" id="A0A2Z2N4P2"/>
<protein>
    <submittedName>
        <fullName evidence="1">Uncharacterized protein</fullName>
    </submittedName>
</protein>
<proteinExistence type="predicted"/>
<dbReference type="Proteomes" id="UP000250136">
    <property type="component" value="Chromosome"/>
</dbReference>